<keyword evidence="12" id="KW-1185">Reference proteome</keyword>
<dbReference type="NCBIfam" id="TIGR03544">
    <property type="entry name" value="DivI1A_domain"/>
    <property type="match status" value="1"/>
</dbReference>
<evidence type="ECO:0000256" key="1">
    <source>
        <dbReference type="ARBA" id="ARBA00004496"/>
    </source>
</evidence>
<feature type="coiled-coil region" evidence="9">
    <location>
        <begin position="112"/>
        <end position="172"/>
    </location>
</feature>
<dbReference type="GO" id="GO:0005737">
    <property type="term" value="C:cytoplasm"/>
    <property type="evidence" value="ECO:0007669"/>
    <property type="project" value="UniProtKB-SubCell"/>
</dbReference>
<dbReference type="RefSeq" id="WP_090928534.1">
    <property type="nucleotide sequence ID" value="NZ_FNDJ01000001.1"/>
</dbReference>
<organism evidence="11 12">
    <name type="scientific">Nonomuraea jiangxiensis</name>
    <dbReference type="NCBI Taxonomy" id="633440"/>
    <lineage>
        <taxon>Bacteria</taxon>
        <taxon>Bacillati</taxon>
        <taxon>Actinomycetota</taxon>
        <taxon>Actinomycetes</taxon>
        <taxon>Streptosporangiales</taxon>
        <taxon>Streptosporangiaceae</taxon>
        <taxon>Nonomuraea</taxon>
    </lineage>
</organism>
<keyword evidence="5" id="KW-0132">Cell division</keyword>
<evidence type="ECO:0000256" key="9">
    <source>
        <dbReference type="SAM" id="Coils"/>
    </source>
</evidence>
<evidence type="ECO:0000256" key="10">
    <source>
        <dbReference type="SAM" id="MobiDB-lite"/>
    </source>
</evidence>
<keyword evidence="6 9" id="KW-0175">Coiled coil</keyword>
<evidence type="ECO:0000256" key="7">
    <source>
        <dbReference type="ARBA" id="ARBA00023306"/>
    </source>
</evidence>
<dbReference type="InterPro" id="IPR019933">
    <property type="entry name" value="DivIVA_domain"/>
</dbReference>
<feature type="compositionally biased region" description="Pro residues" evidence="10">
    <location>
        <begin position="205"/>
        <end position="221"/>
    </location>
</feature>
<evidence type="ECO:0000256" key="3">
    <source>
        <dbReference type="ARBA" id="ARBA00018787"/>
    </source>
</evidence>
<gene>
    <name evidence="11" type="ORF">SAMN05421869_101466</name>
</gene>
<evidence type="ECO:0000256" key="5">
    <source>
        <dbReference type="ARBA" id="ARBA00022618"/>
    </source>
</evidence>
<evidence type="ECO:0000256" key="2">
    <source>
        <dbReference type="ARBA" id="ARBA00009008"/>
    </source>
</evidence>
<evidence type="ECO:0000256" key="8">
    <source>
        <dbReference type="ARBA" id="ARBA00031737"/>
    </source>
</evidence>
<dbReference type="Pfam" id="PF05103">
    <property type="entry name" value="DivIVA"/>
    <property type="match status" value="1"/>
</dbReference>
<sequence>MSQAPHPDPTAERSDPVRPGTDGHTPALPYARATATVLDPSAVRNQVFTVVRLREGYDLAEVDEFLAQVEISLGVLLRENAELRARPGADARSKADSARIVALAQETAGRAIAGAQQEAERITREAREQAEALRAQALDQVEREREALDLGRRELARRLDSVNRSASEYRDRVADALAAQVTQIRSLLTDLTELEAGWHLSLDETPPPRVAAPRPPSDPTP</sequence>
<feature type="region of interest" description="Disordered" evidence="10">
    <location>
        <begin position="1"/>
        <end position="28"/>
    </location>
</feature>
<dbReference type="GO" id="GO:0051301">
    <property type="term" value="P:cell division"/>
    <property type="evidence" value="ECO:0007669"/>
    <property type="project" value="UniProtKB-KW"/>
</dbReference>
<proteinExistence type="inferred from homology"/>
<accession>A0A1G7ZN55</accession>
<dbReference type="PANTHER" id="PTHR35794">
    <property type="entry name" value="CELL DIVISION PROTEIN DIVIVA"/>
    <property type="match status" value="1"/>
</dbReference>
<evidence type="ECO:0000256" key="4">
    <source>
        <dbReference type="ARBA" id="ARBA00022490"/>
    </source>
</evidence>
<dbReference type="Proteomes" id="UP000199202">
    <property type="component" value="Unassembled WGS sequence"/>
</dbReference>
<dbReference type="InterPro" id="IPR007793">
    <property type="entry name" value="DivIVA_fam"/>
</dbReference>
<dbReference type="AlphaFoldDB" id="A0A1G7ZN55"/>
<comment type="similarity">
    <text evidence="2">Belongs to the DivIVA family.</text>
</comment>
<keyword evidence="7" id="KW-0131">Cell cycle</keyword>
<dbReference type="Gene3D" id="6.10.250.660">
    <property type="match status" value="1"/>
</dbReference>
<evidence type="ECO:0000313" key="11">
    <source>
        <dbReference type="EMBL" id="SDH10079.1"/>
    </source>
</evidence>
<dbReference type="EMBL" id="FNDJ01000001">
    <property type="protein sequence ID" value="SDH10079.1"/>
    <property type="molecule type" value="Genomic_DNA"/>
</dbReference>
<dbReference type="STRING" id="633440.SAMN05421869_101466"/>
<protein>
    <recommendedName>
        <fullName evidence="3">Cell wall synthesis protein Wag31</fullName>
    </recommendedName>
    <alternativeName>
        <fullName evidence="8">Antigen 84</fullName>
    </alternativeName>
</protein>
<comment type="subcellular location">
    <subcellularLocation>
        <location evidence="1">Cytoplasm</location>
    </subcellularLocation>
</comment>
<name>A0A1G7ZN55_9ACTN</name>
<keyword evidence="4" id="KW-0963">Cytoplasm</keyword>
<dbReference type="PANTHER" id="PTHR35794:SF2">
    <property type="entry name" value="CELL DIVISION PROTEIN DIVIVA"/>
    <property type="match status" value="1"/>
</dbReference>
<dbReference type="OrthoDB" id="9815492at2"/>
<reference evidence="11 12" key="1">
    <citation type="submission" date="2016-10" db="EMBL/GenBank/DDBJ databases">
        <authorList>
            <person name="de Groot N.N."/>
        </authorList>
    </citation>
    <scope>NUCLEOTIDE SEQUENCE [LARGE SCALE GENOMIC DNA]</scope>
    <source>
        <strain evidence="11 12">CGMCC 4.6533</strain>
    </source>
</reference>
<feature type="region of interest" description="Disordered" evidence="10">
    <location>
        <begin position="199"/>
        <end position="221"/>
    </location>
</feature>
<evidence type="ECO:0000313" key="12">
    <source>
        <dbReference type="Proteomes" id="UP000199202"/>
    </source>
</evidence>
<evidence type="ECO:0000256" key="6">
    <source>
        <dbReference type="ARBA" id="ARBA00023054"/>
    </source>
</evidence>